<evidence type="ECO:0000313" key="1">
    <source>
        <dbReference type="EMBL" id="PNX85293.1"/>
    </source>
</evidence>
<reference evidence="1 2" key="2">
    <citation type="journal article" date="2017" name="Front. Plant Sci.">
        <title>Gene Classification and Mining of Molecular Markers Useful in Red Clover (Trifolium pratense) Breeding.</title>
        <authorList>
            <person name="Istvanek J."/>
            <person name="Dluhosova J."/>
            <person name="Dluhos P."/>
            <person name="Patkova L."/>
            <person name="Nedelnik J."/>
            <person name="Repkova J."/>
        </authorList>
    </citation>
    <scope>NUCLEOTIDE SEQUENCE [LARGE SCALE GENOMIC DNA]</scope>
    <source>
        <strain evidence="2">cv. Tatra</strain>
        <tissue evidence="1">Young leaves</tissue>
    </source>
</reference>
<evidence type="ECO:0000313" key="2">
    <source>
        <dbReference type="Proteomes" id="UP000236291"/>
    </source>
</evidence>
<name>A0A2K3M3F4_TRIPR</name>
<dbReference type="Proteomes" id="UP000236291">
    <property type="component" value="Unassembled WGS sequence"/>
</dbReference>
<comment type="caution">
    <text evidence="1">The sequence shown here is derived from an EMBL/GenBank/DDBJ whole genome shotgun (WGS) entry which is preliminary data.</text>
</comment>
<sequence length="58" mass="6347">RLVGMVLIIVGLYYFLWGKRNEIPQLPQSNVAAAALSTSMVDDPVVAQSTVCSTKFFT</sequence>
<dbReference type="AlphaFoldDB" id="A0A2K3M3F4"/>
<organism evidence="1 2">
    <name type="scientific">Trifolium pratense</name>
    <name type="common">Red clover</name>
    <dbReference type="NCBI Taxonomy" id="57577"/>
    <lineage>
        <taxon>Eukaryota</taxon>
        <taxon>Viridiplantae</taxon>
        <taxon>Streptophyta</taxon>
        <taxon>Embryophyta</taxon>
        <taxon>Tracheophyta</taxon>
        <taxon>Spermatophyta</taxon>
        <taxon>Magnoliopsida</taxon>
        <taxon>eudicotyledons</taxon>
        <taxon>Gunneridae</taxon>
        <taxon>Pentapetalae</taxon>
        <taxon>rosids</taxon>
        <taxon>fabids</taxon>
        <taxon>Fabales</taxon>
        <taxon>Fabaceae</taxon>
        <taxon>Papilionoideae</taxon>
        <taxon>50 kb inversion clade</taxon>
        <taxon>NPAAA clade</taxon>
        <taxon>Hologalegina</taxon>
        <taxon>IRL clade</taxon>
        <taxon>Trifolieae</taxon>
        <taxon>Trifolium</taxon>
    </lineage>
</organism>
<feature type="non-terminal residue" evidence="1">
    <location>
        <position position="1"/>
    </location>
</feature>
<reference evidence="1 2" key="1">
    <citation type="journal article" date="2014" name="Am. J. Bot.">
        <title>Genome assembly and annotation for red clover (Trifolium pratense; Fabaceae).</title>
        <authorList>
            <person name="Istvanek J."/>
            <person name="Jaros M."/>
            <person name="Krenek A."/>
            <person name="Repkova J."/>
        </authorList>
    </citation>
    <scope>NUCLEOTIDE SEQUENCE [LARGE SCALE GENOMIC DNA]</scope>
    <source>
        <strain evidence="2">cv. Tatra</strain>
        <tissue evidence="1">Young leaves</tissue>
    </source>
</reference>
<proteinExistence type="predicted"/>
<gene>
    <name evidence="1" type="ORF">L195_g041361</name>
</gene>
<protein>
    <submittedName>
        <fullName evidence="1">Auxin-induced protein 5ng4</fullName>
    </submittedName>
</protein>
<accession>A0A2K3M3F4</accession>
<dbReference type="EMBL" id="ASHM01048385">
    <property type="protein sequence ID" value="PNX85293.1"/>
    <property type="molecule type" value="Genomic_DNA"/>
</dbReference>